<reference evidence="2" key="1">
    <citation type="submission" date="2017-08" db="EMBL/GenBank/DDBJ databases">
        <authorList>
            <person name="Varghese N."/>
            <person name="Submissions S."/>
        </authorList>
    </citation>
    <scope>NUCLEOTIDE SEQUENCE [LARGE SCALE GENOMIC DNA]</scope>
    <source>
        <strain evidence="2">JA234</strain>
    </source>
</reference>
<protein>
    <recommendedName>
        <fullName evidence="3">CD-NTase associated protein 4-like DNA endonuclease domain-containing protein</fullName>
    </recommendedName>
</protein>
<organism evidence="1 2">
    <name type="scientific">Cereibacter ovatus</name>
    <dbReference type="NCBI Taxonomy" id="439529"/>
    <lineage>
        <taxon>Bacteria</taxon>
        <taxon>Pseudomonadati</taxon>
        <taxon>Pseudomonadota</taxon>
        <taxon>Alphaproteobacteria</taxon>
        <taxon>Rhodobacterales</taxon>
        <taxon>Paracoccaceae</taxon>
        <taxon>Cereibacter</taxon>
    </lineage>
</organism>
<dbReference type="OrthoDB" id="2786695at2"/>
<dbReference type="EMBL" id="OAOQ01000006">
    <property type="protein sequence ID" value="SNX70662.1"/>
    <property type="molecule type" value="Genomic_DNA"/>
</dbReference>
<evidence type="ECO:0000313" key="1">
    <source>
        <dbReference type="EMBL" id="SNX70662.1"/>
    </source>
</evidence>
<name>A0A285CT11_9RHOB</name>
<keyword evidence="2" id="KW-1185">Reference proteome</keyword>
<proteinExistence type="predicted"/>
<evidence type="ECO:0008006" key="3">
    <source>
        <dbReference type="Google" id="ProtNLM"/>
    </source>
</evidence>
<accession>A0A285CT11</accession>
<evidence type="ECO:0000313" key="2">
    <source>
        <dbReference type="Proteomes" id="UP000219467"/>
    </source>
</evidence>
<gene>
    <name evidence="1" type="ORF">SAMN05878503_106159</name>
</gene>
<dbReference type="RefSeq" id="WP_097030420.1">
    <property type="nucleotide sequence ID" value="NZ_OAOQ01000006.1"/>
</dbReference>
<dbReference type="Proteomes" id="UP000219467">
    <property type="component" value="Unassembled WGS sequence"/>
</dbReference>
<sequence>MNERSRVDKTSAEDKSIGFDYQYYYFLNELLNLKSGQTAGYEVLDDVYIERADGKKLLVQLKHTVQKNAQGNPINLTTLDPDLWKSISNWCKLIVDPADGRTAVADQLAFLKTTSFFLASNKSENARNSFLSSIDEFWNGSKQHADFIADIQALKVETKDETIQGYIDGLLSLDPCVSEAFLRNLSFGLGLDEIITRCKDSILEKQIHPTRVDDVFQAVDSKIRANSFAKVKAGEKISFSFEQFNRECRRDFDKARSAGFLIRDLTPALPGNLSDQTFIKQLVDIEDITTDDVETLTKFTTMRLNFRDNIEKWIQDGDITQSDVDALEQEADTYWDNSFLAGYPGRRPPPDGPAAVAAARGIVQELRKVKLPLASQDLPIRMSNGGFYELSDRPVMGWLHNWKDLYN</sequence>
<dbReference type="AlphaFoldDB" id="A0A285CT11"/>